<dbReference type="Proteomes" id="UP000475385">
    <property type="component" value="Unassembled WGS sequence"/>
</dbReference>
<dbReference type="InterPro" id="IPR036291">
    <property type="entry name" value="NAD(P)-bd_dom_sf"/>
</dbReference>
<feature type="domain" description="6-phosphogluconate dehydrogenase NADP-binding" evidence="5">
    <location>
        <begin position="32"/>
        <end position="186"/>
    </location>
</feature>
<feature type="active site" evidence="3">
    <location>
        <position position="195"/>
    </location>
</feature>
<evidence type="ECO:0000259" key="6">
    <source>
        <dbReference type="Pfam" id="PF14833"/>
    </source>
</evidence>
<dbReference type="AlphaFoldDB" id="A0A6M1LJZ8"/>
<evidence type="ECO:0000256" key="2">
    <source>
        <dbReference type="ARBA" id="ARBA00023027"/>
    </source>
</evidence>
<protein>
    <submittedName>
        <fullName evidence="7">NAD(P)-dependent oxidoreductase</fullName>
    </submittedName>
</protein>
<organism evidence="7 8">
    <name type="scientific">Falsiroseomonas algicola</name>
    <dbReference type="NCBI Taxonomy" id="2716930"/>
    <lineage>
        <taxon>Bacteria</taxon>
        <taxon>Pseudomonadati</taxon>
        <taxon>Pseudomonadota</taxon>
        <taxon>Alphaproteobacteria</taxon>
        <taxon>Acetobacterales</taxon>
        <taxon>Roseomonadaceae</taxon>
        <taxon>Falsiroseomonas</taxon>
    </lineage>
</organism>
<feature type="domain" description="3-hydroxyisobutyrate dehydrogenase-like NAD-binding" evidence="6">
    <location>
        <begin position="189"/>
        <end position="294"/>
    </location>
</feature>
<dbReference type="SUPFAM" id="SSF51735">
    <property type="entry name" value="NAD(P)-binding Rossmann-fold domains"/>
    <property type="match status" value="1"/>
</dbReference>
<dbReference type="GO" id="GO:0050661">
    <property type="term" value="F:NADP binding"/>
    <property type="evidence" value="ECO:0007669"/>
    <property type="project" value="InterPro"/>
</dbReference>
<dbReference type="InterPro" id="IPR013328">
    <property type="entry name" value="6PGD_dom2"/>
</dbReference>
<dbReference type="Gene3D" id="3.40.50.720">
    <property type="entry name" value="NAD(P)-binding Rossmann-like Domain"/>
    <property type="match status" value="1"/>
</dbReference>
<dbReference type="InterPro" id="IPR029154">
    <property type="entry name" value="HIBADH-like_NADP-bd"/>
</dbReference>
<dbReference type="PANTHER" id="PTHR22981:SF7">
    <property type="entry name" value="3-HYDROXYISOBUTYRATE DEHYDROGENASE, MITOCHONDRIAL"/>
    <property type="match status" value="1"/>
</dbReference>
<dbReference type="GO" id="GO:0051287">
    <property type="term" value="F:NAD binding"/>
    <property type="evidence" value="ECO:0007669"/>
    <property type="project" value="InterPro"/>
</dbReference>
<keyword evidence="8" id="KW-1185">Reference proteome</keyword>
<feature type="region of interest" description="Disordered" evidence="4">
    <location>
        <begin position="1"/>
        <end position="23"/>
    </location>
</feature>
<evidence type="ECO:0000256" key="1">
    <source>
        <dbReference type="ARBA" id="ARBA00023002"/>
    </source>
</evidence>
<dbReference type="RefSeq" id="WP_164694369.1">
    <property type="nucleotide sequence ID" value="NZ_JAAIKB010000003.1"/>
</dbReference>
<dbReference type="GO" id="GO:0016616">
    <property type="term" value="F:oxidoreductase activity, acting on the CH-OH group of donors, NAD or NADP as acceptor"/>
    <property type="evidence" value="ECO:0007669"/>
    <property type="project" value="TreeGrafter"/>
</dbReference>
<sequence>MVTEKRQGAPACPRQRCLQRSRSGGLDETGMRIGIVGLGHMGGAMAGWLVGTGAAVTGFDLHGPSVAAALEKGVTIAGAVASVAAPVVILSLPQERAVEAVLAALLPALEKGAVVVDTSTLDPLAARRFHALAASFGVDYLDAPVSGGPAGAAAGRLAMMLGGEAAAIERARPVLERMAATILHVGGPGAGQVAKLVNNLLVATHLAVAAEALRMGEAAGVKAEALLPVVNAASGRSAATEVNFPKWIISGAFDSGFSAGLMRKDVRLALGLAKAVGVPLDACAQAAALWEGADVVDAADFNRVPAAILAGEGA</sequence>
<dbReference type="InterPro" id="IPR008927">
    <property type="entry name" value="6-PGluconate_DH-like_C_sf"/>
</dbReference>
<dbReference type="PANTHER" id="PTHR22981">
    <property type="entry name" value="3-HYDROXYISOBUTYRATE DEHYDROGENASE-RELATED"/>
    <property type="match status" value="1"/>
</dbReference>
<evidence type="ECO:0000256" key="4">
    <source>
        <dbReference type="SAM" id="MobiDB-lite"/>
    </source>
</evidence>
<dbReference type="Pfam" id="PF03446">
    <property type="entry name" value="NAD_binding_2"/>
    <property type="match status" value="1"/>
</dbReference>
<proteinExistence type="predicted"/>
<dbReference type="Gene3D" id="1.10.1040.10">
    <property type="entry name" value="N-(1-d-carboxylethyl)-l-norvaline Dehydrogenase, domain 2"/>
    <property type="match status" value="1"/>
</dbReference>
<reference evidence="7 8" key="1">
    <citation type="submission" date="2020-03" db="EMBL/GenBank/DDBJ databases">
        <title>Roseomonas stagni sp. nov., isolated from pond water in Japan.</title>
        <authorList>
            <person name="Furuhata K."/>
            <person name="Miyamoto H."/>
            <person name="Goto K."/>
        </authorList>
    </citation>
    <scope>NUCLEOTIDE SEQUENCE [LARGE SCALE GENOMIC DNA]</scope>
    <source>
        <strain evidence="7 8">PeD5</strain>
    </source>
</reference>
<accession>A0A6M1LJZ8</accession>
<evidence type="ECO:0000256" key="3">
    <source>
        <dbReference type="PIRSR" id="PIRSR000103-1"/>
    </source>
</evidence>
<gene>
    <name evidence="7" type="ORF">G3576_10690</name>
</gene>
<dbReference type="InterPro" id="IPR015815">
    <property type="entry name" value="HIBADH-related"/>
</dbReference>
<evidence type="ECO:0000313" key="8">
    <source>
        <dbReference type="Proteomes" id="UP000475385"/>
    </source>
</evidence>
<evidence type="ECO:0000259" key="5">
    <source>
        <dbReference type="Pfam" id="PF03446"/>
    </source>
</evidence>
<dbReference type="InterPro" id="IPR006115">
    <property type="entry name" value="6PGDH_NADP-bd"/>
</dbReference>
<name>A0A6M1LJZ8_9PROT</name>
<keyword evidence="2" id="KW-0520">NAD</keyword>
<comment type="caution">
    <text evidence="7">The sequence shown here is derived from an EMBL/GenBank/DDBJ whole genome shotgun (WGS) entry which is preliminary data.</text>
</comment>
<dbReference type="PIRSF" id="PIRSF000103">
    <property type="entry name" value="HIBADH"/>
    <property type="match status" value="1"/>
</dbReference>
<evidence type="ECO:0000313" key="7">
    <source>
        <dbReference type="EMBL" id="NGM20482.1"/>
    </source>
</evidence>
<dbReference type="EMBL" id="JAAIKB010000003">
    <property type="protein sequence ID" value="NGM20482.1"/>
    <property type="molecule type" value="Genomic_DNA"/>
</dbReference>
<dbReference type="Pfam" id="PF14833">
    <property type="entry name" value="NAD_binding_11"/>
    <property type="match status" value="1"/>
</dbReference>
<dbReference type="SUPFAM" id="SSF48179">
    <property type="entry name" value="6-phosphogluconate dehydrogenase C-terminal domain-like"/>
    <property type="match status" value="1"/>
</dbReference>
<keyword evidence="1" id="KW-0560">Oxidoreductase</keyword>